<evidence type="ECO:0000313" key="2">
    <source>
        <dbReference type="EMBL" id="CAD73914.1"/>
    </source>
</evidence>
<dbReference type="PATRIC" id="fig|243090.15.peg.2182"/>
<dbReference type="InParanoid" id="Q7US83"/>
<proteinExistence type="predicted"/>
<gene>
    <name evidence="2" type="ordered locus">RB4652</name>
</gene>
<dbReference type="KEGG" id="rba:RB4652"/>
<feature type="region of interest" description="Disordered" evidence="1">
    <location>
        <begin position="22"/>
        <end position="52"/>
    </location>
</feature>
<dbReference type="HOGENOM" id="CLU_3084121_0_0_0"/>
<organism evidence="2 3">
    <name type="scientific">Rhodopirellula baltica (strain DSM 10527 / NCIMB 13988 / SH1)</name>
    <dbReference type="NCBI Taxonomy" id="243090"/>
    <lineage>
        <taxon>Bacteria</taxon>
        <taxon>Pseudomonadati</taxon>
        <taxon>Planctomycetota</taxon>
        <taxon>Planctomycetia</taxon>
        <taxon>Pirellulales</taxon>
        <taxon>Pirellulaceae</taxon>
        <taxon>Rhodopirellula</taxon>
    </lineage>
</organism>
<reference evidence="2 3" key="1">
    <citation type="journal article" date="2003" name="Proc. Natl. Acad. Sci. U.S.A.">
        <title>Complete genome sequence of the marine planctomycete Pirellula sp. strain 1.</title>
        <authorList>
            <person name="Gloeckner F.O."/>
            <person name="Kube M."/>
            <person name="Bauer M."/>
            <person name="Teeling H."/>
            <person name="Lombardot T."/>
            <person name="Ludwig W."/>
            <person name="Gade D."/>
            <person name="Beck A."/>
            <person name="Borzym K."/>
            <person name="Heitmann K."/>
            <person name="Rabus R."/>
            <person name="Schlesner H."/>
            <person name="Amann R."/>
            <person name="Reinhardt R."/>
        </authorList>
    </citation>
    <scope>NUCLEOTIDE SEQUENCE [LARGE SCALE GENOMIC DNA]</scope>
    <source>
        <strain evidence="3">DSM 10527 / NCIMB 13988 / SH1</strain>
    </source>
</reference>
<evidence type="ECO:0000313" key="3">
    <source>
        <dbReference type="Proteomes" id="UP000001025"/>
    </source>
</evidence>
<keyword evidence="3" id="KW-1185">Reference proteome</keyword>
<accession>Q7US83</accession>
<dbReference type="STRING" id="243090.RB4652"/>
<evidence type="ECO:0000256" key="1">
    <source>
        <dbReference type="SAM" id="MobiDB-lite"/>
    </source>
</evidence>
<dbReference type="EnsemblBacteria" id="CAD73914">
    <property type="protein sequence ID" value="CAD73914"/>
    <property type="gene ID" value="RB4652"/>
</dbReference>
<sequence>MTANQLTCIGSGDTVLIRQPIARNNNPQSPIRPSIRQTISTGRSALNRRPTS</sequence>
<protein>
    <submittedName>
        <fullName evidence="2">Uncharacterized protein</fullName>
    </submittedName>
</protein>
<dbReference type="Proteomes" id="UP000001025">
    <property type="component" value="Chromosome"/>
</dbReference>
<dbReference type="AlphaFoldDB" id="Q7US83"/>
<dbReference type="EMBL" id="BX294140">
    <property type="protein sequence ID" value="CAD73914.1"/>
    <property type="molecule type" value="Genomic_DNA"/>
</dbReference>
<name>Q7US83_RHOBA</name>